<dbReference type="AlphaFoldDB" id="A0A6V7P300"/>
<proteinExistence type="predicted"/>
<feature type="region of interest" description="Disordered" evidence="1">
    <location>
        <begin position="60"/>
        <end position="107"/>
    </location>
</feature>
<gene>
    <name evidence="2" type="ORF">CB5_LOCUS8207</name>
</gene>
<feature type="compositionally biased region" description="Basic and acidic residues" evidence="1">
    <location>
        <begin position="64"/>
        <end position="78"/>
    </location>
</feature>
<evidence type="ECO:0000313" key="2">
    <source>
        <dbReference type="EMBL" id="CAD1824996.1"/>
    </source>
</evidence>
<organism evidence="2">
    <name type="scientific">Ananas comosus var. bracteatus</name>
    <name type="common">red pineapple</name>
    <dbReference type="NCBI Taxonomy" id="296719"/>
    <lineage>
        <taxon>Eukaryota</taxon>
        <taxon>Viridiplantae</taxon>
        <taxon>Streptophyta</taxon>
        <taxon>Embryophyta</taxon>
        <taxon>Tracheophyta</taxon>
        <taxon>Spermatophyta</taxon>
        <taxon>Magnoliopsida</taxon>
        <taxon>Liliopsida</taxon>
        <taxon>Poales</taxon>
        <taxon>Bromeliaceae</taxon>
        <taxon>Bromelioideae</taxon>
        <taxon>Ananas</taxon>
    </lineage>
</organism>
<name>A0A6V7P300_ANACO</name>
<accession>A0A6V7P300</accession>
<reference evidence="2" key="1">
    <citation type="submission" date="2020-07" db="EMBL/GenBank/DDBJ databases">
        <authorList>
            <person name="Lin J."/>
        </authorList>
    </citation>
    <scope>NUCLEOTIDE SEQUENCE</scope>
</reference>
<sequence length="329" mass="35094">MAALVGGFCRYIRADDFTVRIVDLFGYRCFVAVNHLHDISDNLEINFGDMSISVLIQRQPTHPHASEQRRAPERRCSPPDDFDPSPPRRAPSAPSSSAGATFDAEPPLARQSPTAFWSVSSLSVSSSAGRAVLDQSAGFTSDLISNSNHVSMTLSISMQPAHPIGRRTGSSDGSLHLSPFSKAPCLPLAINAPVPVLGGLLSSGQAAVSLPIDLGGFCGIFHSREERWRIFFRFRQSFSKSTPSESLWSLFVSVSDPGGFGFSPTLSPPLKPCDSTSLSGPGWRPNSGFIPPPPGLETCGPNLALLLLLGHRPLCSGTGLLCLGHYPSL</sequence>
<protein>
    <submittedName>
        <fullName evidence="2">Uncharacterized protein</fullName>
    </submittedName>
</protein>
<evidence type="ECO:0000256" key="1">
    <source>
        <dbReference type="SAM" id="MobiDB-lite"/>
    </source>
</evidence>
<dbReference type="EMBL" id="LR862144">
    <property type="protein sequence ID" value="CAD1824996.1"/>
    <property type="molecule type" value="Genomic_DNA"/>
</dbReference>